<evidence type="ECO:0000313" key="7">
    <source>
        <dbReference type="EMBL" id="KAK4299263.1"/>
    </source>
</evidence>
<keyword evidence="8" id="KW-1185">Reference proteome</keyword>
<feature type="transmembrane region" description="Helical" evidence="6">
    <location>
        <begin position="168"/>
        <end position="188"/>
    </location>
</feature>
<sequence length="550" mass="59813">MTSLEHVTQLGVNARTGFIGVVGGVGESSLDVVGVGVDGHDEEEARVLWLSYGLVVPMVVTAGLLLNGTGLYLLTRPAMKTRSGNAYLVVLVVCDLLTLSASIPTALTLNGCHLTSYNTALYFAHTFFTAFYILQTYTLYIILWISYDRFLALWAWERFHRAQGRGSLWLRLSLTLLLCVGVHVRHLVDVQVVCWRWVRDHWRPDLAASVSGGGCEGGKWVLQDGLHQEGREKMWAEEVWWVVRGLVVLAAPISLVLIFNAGIIFGMVTRRLHNNAATATTRRHALSSIYITLGVSGTFLTCTLPICLHAILFAANIKHCHGPYSEEVFRGVANILLLLEHLTHVPLLAFNLTFRAEAKKLLNNLRILAQKVVTRVQHSLPLPCPCCSCCLPCPWPCTLLQAHKEAETSANPAAEEIRSPPQLTLSPPENTDGEAGGTGGVGAADDTLAVAVAEGGSKEREHQSPYHIPMKCLNFPEGDGDGDGDGEGKSGTKNNVLQQLGKKLSGDGDDGDDDGEGYKSSNHHHYYLSPPVTSDPPSRSSTVTVIDEDV</sequence>
<evidence type="ECO:0000256" key="3">
    <source>
        <dbReference type="ARBA" id="ARBA00022989"/>
    </source>
</evidence>
<evidence type="ECO:0000256" key="2">
    <source>
        <dbReference type="ARBA" id="ARBA00022692"/>
    </source>
</evidence>
<organism evidence="7 8">
    <name type="scientific">Petrolisthes manimaculis</name>
    <dbReference type="NCBI Taxonomy" id="1843537"/>
    <lineage>
        <taxon>Eukaryota</taxon>
        <taxon>Metazoa</taxon>
        <taxon>Ecdysozoa</taxon>
        <taxon>Arthropoda</taxon>
        <taxon>Crustacea</taxon>
        <taxon>Multicrustacea</taxon>
        <taxon>Malacostraca</taxon>
        <taxon>Eumalacostraca</taxon>
        <taxon>Eucarida</taxon>
        <taxon>Decapoda</taxon>
        <taxon>Pleocyemata</taxon>
        <taxon>Anomura</taxon>
        <taxon>Galatheoidea</taxon>
        <taxon>Porcellanidae</taxon>
        <taxon>Petrolisthes</taxon>
    </lineage>
</organism>
<keyword evidence="3 6" id="KW-1133">Transmembrane helix</keyword>
<keyword evidence="2 6" id="KW-0812">Transmembrane</keyword>
<dbReference type="GO" id="GO:0016020">
    <property type="term" value="C:membrane"/>
    <property type="evidence" value="ECO:0007669"/>
    <property type="project" value="UniProtKB-SubCell"/>
</dbReference>
<gene>
    <name evidence="7" type="ORF">Pmani_028438</name>
</gene>
<evidence type="ECO:0000256" key="6">
    <source>
        <dbReference type="SAM" id="Phobius"/>
    </source>
</evidence>
<evidence type="ECO:0000256" key="1">
    <source>
        <dbReference type="ARBA" id="ARBA00004370"/>
    </source>
</evidence>
<feature type="compositionally biased region" description="Low complexity" evidence="5">
    <location>
        <begin position="443"/>
        <end position="453"/>
    </location>
</feature>
<feature type="transmembrane region" description="Helical" evidence="6">
    <location>
        <begin position="127"/>
        <end position="147"/>
    </location>
</feature>
<accession>A0AAE1P039</accession>
<reference evidence="7" key="1">
    <citation type="submission" date="2023-11" db="EMBL/GenBank/DDBJ databases">
        <title>Genome assemblies of two species of porcelain crab, Petrolisthes cinctipes and Petrolisthes manimaculis (Anomura: Porcellanidae).</title>
        <authorList>
            <person name="Angst P."/>
        </authorList>
    </citation>
    <scope>NUCLEOTIDE SEQUENCE</scope>
    <source>
        <strain evidence="7">PB745_02</strain>
        <tissue evidence="7">Gill</tissue>
    </source>
</reference>
<proteinExistence type="predicted"/>
<evidence type="ECO:0000313" key="8">
    <source>
        <dbReference type="Proteomes" id="UP001292094"/>
    </source>
</evidence>
<evidence type="ECO:0000256" key="4">
    <source>
        <dbReference type="ARBA" id="ARBA00023136"/>
    </source>
</evidence>
<comment type="subcellular location">
    <subcellularLocation>
        <location evidence="1">Membrane</location>
    </subcellularLocation>
</comment>
<dbReference type="PANTHER" id="PTHR46641">
    <property type="entry name" value="FMRFAMIDE RECEPTOR-RELATED"/>
    <property type="match status" value="1"/>
</dbReference>
<dbReference type="Gene3D" id="1.20.1070.10">
    <property type="entry name" value="Rhodopsin 7-helix transmembrane proteins"/>
    <property type="match status" value="1"/>
</dbReference>
<dbReference type="SUPFAM" id="SSF81321">
    <property type="entry name" value="Family A G protein-coupled receptor-like"/>
    <property type="match status" value="1"/>
</dbReference>
<name>A0AAE1P039_9EUCA</name>
<feature type="transmembrane region" description="Helical" evidence="6">
    <location>
        <begin position="49"/>
        <end position="74"/>
    </location>
</feature>
<protein>
    <recommendedName>
        <fullName evidence="9">G-protein coupled receptors family 1 profile domain-containing protein</fullName>
    </recommendedName>
</protein>
<dbReference type="GO" id="GO:0004930">
    <property type="term" value="F:G protein-coupled receptor activity"/>
    <property type="evidence" value="ECO:0007669"/>
    <property type="project" value="InterPro"/>
</dbReference>
<dbReference type="EMBL" id="JAWZYT010003274">
    <property type="protein sequence ID" value="KAK4299263.1"/>
    <property type="molecule type" value="Genomic_DNA"/>
</dbReference>
<dbReference type="AlphaFoldDB" id="A0AAE1P039"/>
<feature type="compositionally biased region" description="Polar residues" evidence="5">
    <location>
        <begin position="531"/>
        <end position="544"/>
    </location>
</feature>
<dbReference type="PROSITE" id="PS00237">
    <property type="entry name" value="G_PROTEIN_RECEP_F1_1"/>
    <property type="match status" value="1"/>
</dbReference>
<feature type="transmembrane region" description="Helical" evidence="6">
    <location>
        <begin position="86"/>
        <end position="107"/>
    </location>
</feature>
<evidence type="ECO:0000256" key="5">
    <source>
        <dbReference type="SAM" id="MobiDB-lite"/>
    </source>
</evidence>
<keyword evidence="4 6" id="KW-0472">Membrane</keyword>
<feature type="transmembrane region" description="Helical" evidence="6">
    <location>
        <begin position="289"/>
        <end position="315"/>
    </location>
</feature>
<dbReference type="Proteomes" id="UP001292094">
    <property type="component" value="Unassembled WGS sequence"/>
</dbReference>
<comment type="caution">
    <text evidence="7">The sequence shown here is derived from an EMBL/GenBank/DDBJ whole genome shotgun (WGS) entry which is preliminary data.</text>
</comment>
<dbReference type="InterPro" id="IPR052954">
    <property type="entry name" value="GPCR-Ligand_Int"/>
</dbReference>
<dbReference type="PANTHER" id="PTHR46641:SF25">
    <property type="entry name" value="CNMAMIDE RECEPTOR-RELATED"/>
    <property type="match status" value="1"/>
</dbReference>
<dbReference type="InterPro" id="IPR000276">
    <property type="entry name" value="GPCR_Rhodpsn"/>
</dbReference>
<feature type="region of interest" description="Disordered" evidence="5">
    <location>
        <begin position="410"/>
        <end position="550"/>
    </location>
</feature>
<evidence type="ECO:0008006" key="9">
    <source>
        <dbReference type="Google" id="ProtNLM"/>
    </source>
</evidence>
<feature type="transmembrane region" description="Helical" evidence="6">
    <location>
        <begin position="241"/>
        <end position="268"/>
    </location>
</feature>